<feature type="compositionally biased region" description="Basic and acidic residues" evidence="1">
    <location>
        <begin position="138"/>
        <end position="154"/>
    </location>
</feature>
<accession>A0AAW0RE47</accession>
<name>A0AAW0RE47_9PEZI</name>
<dbReference type="EMBL" id="JAQQWP010000001">
    <property type="protein sequence ID" value="KAK8133128.1"/>
    <property type="molecule type" value="Genomic_DNA"/>
</dbReference>
<comment type="caution">
    <text evidence="2">The sequence shown here is derived from an EMBL/GenBank/DDBJ whole genome shotgun (WGS) entry which is preliminary data.</text>
</comment>
<protein>
    <submittedName>
        <fullName evidence="2">Uncharacterized protein</fullName>
    </submittedName>
</protein>
<dbReference type="Proteomes" id="UP001392437">
    <property type="component" value="Unassembled WGS sequence"/>
</dbReference>
<proteinExistence type="predicted"/>
<sequence>MAPLQAGRIFAGLFERPLRTCAQNPFLRWLLPYHRSRSKARPLCPGSDALRRRIQSFRSPASQAGGHFPPAVPLGGPDWVPVVPEELFYRRPWPFDQEEALCHLDYLVHRYLILLLIARSLPQAFAAGTEQQRQELQGQRDYHEECHPPDRKGYGDCGNDYGHRLANDDAKKGLPRYLVFS</sequence>
<evidence type="ECO:0000313" key="2">
    <source>
        <dbReference type="EMBL" id="KAK8133128.1"/>
    </source>
</evidence>
<reference evidence="2 3" key="1">
    <citation type="submission" date="2023-01" db="EMBL/GenBank/DDBJ databases">
        <title>Analysis of 21 Apiospora genomes using comparative genomics revels a genus with tremendous synthesis potential of carbohydrate active enzymes and secondary metabolites.</title>
        <authorList>
            <person name="Sorensen T."/>
        </authorList>
    </citation>
    <scope>NUCLEOTIDE SEQUENCE [LARGE SCALE GENOMIC DNA]</scope>
    <source>
        <strain evidence="2 3">CBS 117206</strain>
    </source>
</reference>
<keyword evidence="3" id="KW-1185">Reference proteome</keyword>
<evidence type="ECO:0000313" key="3">
    <source>
        <dbReference type="Proteomes" id="UP001392437"/>
    </source>
</evidence>
<feature type="region of interest" description="Disordered" evidence="1">
    <location>
        <begin position="135"/>
        <end position="158"/>
    </location>
</feature>
<evidence type="ECO:0000256" key="1">
    <source>
        <dbReference type="SAM" id="MobiDB-lite"/>
    </source>
</evidence>
<dbReference type="AlphaFoldDB" id="A0AAW0RE47"/>
<organism evidence="2 3">
    <name type="scientific">Apiospora kogelbergensis</name>
    <dbReference type="NCBI Taxonomy" id="1337665"/>
    <lineage>
        <taxon>Eukaryota</taxon>
        <taxon>Fungi</taxon>
        <taxon>Dikarya</taxon>
        <taxon>Ascomycota</taxon>
        <taxon>Pezizomycotina</taxon>
        <taxon>Sordariomycetes</taxon>
        <taxon>Xylariomycetidae</taxon>
        <taxon>Amphisphaeriales</taxon>
        <taxon>Apiosporaceae</taxon>
        <taxon>Apiospora</taxon>
    </lineage>
</organism>
<gene>
    <name evidence="2" type="ORF">PG999_001301</name>
</gene>